<dbReference type="SMART" id="SM00487">
    <property type="entry name" value="DEXDc"/>
    <property type="match status" value="1"/>
</dbReference>
<dbReference type="CDD" id="cd18793">
    <property type="entry name" value="SF2_C_SNF"/>
    <property type="match status" value="1"/>
</dbReference>
<dbReference type="PROSITE" id="PS51194">
    <property type="entry name" value="HELICASE_CTER"/>
    <property type="match status" value="1"/>
</dbReference>
<feature type="region of interest" description="Disordered" evidence="8">
    <location>
        <begin position="146"/>
        <end position="169"/>
    </location>
</feature>
<proteinExistence type="predicted"/>
<protein>
    <recommendedName>
        <fullName evidence="13">SNF2 domain-containing protein CLASSY 3-like</fullName>
    </recommendedName>
</protein>
<keyword evidence="6" id="KW-0539">Nucleus</keyword>
<dbReference type="Pfam" id="PF00271">
    <property type="entry name" value="Helicase_C"/>
    <property type="match status" value="1"/>
</dbReference>
<feature type="domain" description="Helicase C-terminal" evidence="10">
    <location>
        <begin position="775"/>
        <end position="956"/>
    </location>
</feature>
<dbReference type="InterPro" id="IPR038718">
    <property type="entry name" value="SNF2-like_sf"/>
</dbReference>
<evidence type="ECO:0000259" key="10">
    <source>
        <dbReference type="PROSITE" id="PS51194"/>
    </source>
</evidence>
<dbReference type="InterPro" id="IPR027417">
    <property type="entry name" value="P-loop_NTPase"/>
</dbReference>
<dbReference type="InterPro" id="IPR000330">
    <property type="entry name" value="SNF2_N"/>
</dbReference>
<gene>
    <name evidence="11" type="ORF">Goari_000953</name>
</gene>
<dbReference type="GO" id="GO:0016787">
    <property type="term" value="F:hydrolase activity"/>
    <property type="evidence" value="ECO:0007669"/>
    <property type="project" value="UniProtKB-KW"/>
</dbReference>
<evidence type="ECO:0000256" key="5">
    <source>
        <dbReference type="ARBA" id="ARBA00022840"/>
    </source>
</evidence>
<dbReference type="Pfam" id="PF00176">
    <property type="entry name" value="SNF2-rel_dom"/>
    <property type="match status" value="1"/>
</dbReference>
<feature type="compositionally biased region" description="Acidic residues" evidence="8">
    <location>
        <begin position="123"/>
        <end position="134"/>
    </location>
</feature>
<keyword evidence="7" id="KW-0175">Coiled coil</keyword>
<dbReference type="GO" id="GO:0080188">
    <property type="term" value="P:gene silencing by siRNA-directed DNA methylation"/>
    <property type="evidence" value="ECO:0007669"/>
    <property type="project" value="InterPro"/>
</dbReference>
<evidence type="ECO:0000256" key="4">
    <source>
        <dbReference type="ARBA" id="ARBA00022806"/>
    </source>
</evidence>
<keyword evidence="2" id="KW-0547">Nucleotide-binding</keyword>
<keyword evidence="5" id="KW-0067">ATP-binding</keyword>
<accession>A0A7J8YIA4</accession>
<dbReference type="GO" id="GO:0005634">
    <property type="term" value="C:nucleus"/>
    <property type="evidence" value="ECO:0007669"/>
    <property type="project" value="UniProtKB-SubCell"/>
</dbReference>
<dbReference type="Gene3D" id="3.40.50.10810">
    <property type="entry name" value="Tandem AAA-ATPase domain"/>
    <property type="match status" value="1"/>
</dbReference>
<keyword evidence="3" id="KW-0378">Hydrolase</keyword>
<dbReference type="InterPro" id="IPR014001">
    <property type="entry name" value="Helicase_ATP-bd"/>
</dbReference>
<evidence type="ECO:0000256" key="8">
    <source>
        <dbReference type="SAM" id="MobiDB-lite"/>
    </source>
</evidence>
<feature type="domain" description="Helicase ATP-binding" evidence="9">
    <location>
        <begin position="389"/>
        <end position="594"/>
    </location>
</feature>
<feature type="compositionally biased region" description="Basic and acidic residues" evidence="8">
    <location>
        <begin position="63"/>
        <end position="73"/>
    </location>
</feature>
<evidence type="ECO:0008006" key="13">
    <source>
        <dbReference type="Google" id="ProtNLM"/>
    </source>
</evidence>
<dbReference type="PANTHER" id="PTHR45821:SF5">
    <property type="entry name" value="SNF2 DOMAIN-CONTAINING PROTEIN CLASSY 4"/>
    <property type="match status" value="1"/>
</dbReference>
<evidence type="ECO:0000256" key="3">
    <source>
        <dbReference type="ARBA" id="ARBA00022801"/>
    </source>
</evidence>
<evidence type="ECO:0000313" key="11">
    <source>
        <dbReference type="EMBL" id="MBA0699305.1"/>
    </source>
</evidence>
<evidence type="ECO:0000256" key="2">
    <source>
        <dbReference type="ARBA" id="ARBA00022741"/>
    </source>
</evidence>
<feature type="region of interest" description="Disordered" evidence="8">
    <location>
        <begin position="26"/>
        <end position="134"/>
    </location>
</feature>
<dbReference type="GO" id="GO:0004386">
    <property type="term" value="F:helicase activity"/>
    <property type="evidence" value="ECO:0007669"/>
    <property type="project" value="UniProtKB-KW"/>
</dbReference>
<dbReference type="Gene3D" id="3.40.50.300">
    <property type="entry name" value="P-loop containing nucleotide triphosphate hydrolases"/>
    <property type="match status" value="1"/>
</dbReference>
<dbReference type="AlphaFoldDB" id="A0A7J8YIA4"/>
<comment type="subcellular location">
    <subcellularLocation>
        <location evidence="1">Nucleus</location>
    </subcellularLocation>
</comment>
<evidence type="ECO:0000256" key="1">
    <source>
        <dbReference type="ARBA" id="ARBA00004123"/>
    </source>
</evidence>
<dbReference type="SUPFAM" id="SSF52540">
    <property type="entry name" value="P-loop containing nucleoside triphosphate hydrolases"/>
    <property type="match status" value="2"/>
</dbReference>
<dbReference type="PANTHER" id="PTHR45821">
    <property type="entry name" value="SNF2 DOMAIN-CONTAINING PROTEIN CLASSY 2-RELATED"/>
    <property type="match status" value="1"/>
</dbReference>
<dbReference type="SMART" id="SM00490">
    <property type="entry name" value="HELICc"/>
    <property type="match status" value="1"/>
</dbReference>
<dbReference type="InterPro" id="IPR044567">
    <property type="entry name" value="CLSY/DRD1"/>
</dbReference>
<keyword evidence="12" id="KW-1185">Reference proteome</keyword>
<evidence type="ECO:0000259" key="9">
    <source>
        <dbReference type="PROSITE" id="PS51192"/>
    </source>
</evidence>
<reference evidence="11 12" key="1">
    <citation type="journal article" date="2019" name="Genome Biol. Evol.">
        <title>Insights into the evolution of the New World diploid cottons (Gossypium, subgenus Houzingenia) based on genome sequencing.</title>
        <authorList>
            <person name="Grover C.E."/>
            <person name="Arick M.A. 2nd"/>
            <person name="Thrash A."/>
            <person name="Conover J.L."/>
            <person name="Sanders W.S."/>
            <person name="Peterson D.G."/>
            <person name="Frelichowski J.E."/>
            <person name="Scheffler J.A."/>
            <person name="Scheffler B.E."/>
            <person name="Wendel J.F."/>
        </authorList>
    </citation>
    <scope>NUCLEOTIDE SEQUENCE [LARGE SCALE GENOMIC DNA]</scope>
    <source>
        <strain evidence="11">185</strain>
        <tissue evidence="11">Leaf</tissue>
    </source>
</reference>
<dbReference type="GO" id="GO:0005524">
    <property type="term" value="F:ATP binding"/>
    <property type="evidence" value="ECO:0007669"/>
    <property type="project" value="UniProtKB-KW"/>
</dbReference>
<sequence length="1083" mass="122981">MLNPSLPVASRTRSRMEAYWSEVCPPSKRRNTRKEVVVQDPSPIPTKKHSAETQFLYEAPNIDIHRSKQDSRHPANISNLDYNDDDEEEEEEEDDDDDDDDDDEDEDNDDSIEGSHEALPSPSEEDNDESEDLDYCGEEEEKDVVYINDSTSSGTESKPKSKGKKVGAASASSRKLHLLTVEADAILENVDSDSNKVLEVESENNSLPIKFGSWVENAVTPNNADIVDDEMESLWTEMQFCLVSDGIASKPSLVEIEDAANVSEVKQDRAVLCRQGDHYLVLDEEIGIKCKFCSFLQLEIKYVASPFMKHPYRKFGRQYSGIVDSSMFDGLQDVDPNIDMPGCDSSANVEGTVWEIIPNIKEKLYPHQREGFEFIWNNIAGGIYRDKSKNSSSEGGGCIISHAPGTGKSLLTIVFLQTYLKENPSCRPVIVAPCSMLLTWEAEFSKWKVDIPFHNMNSPDFCGMGKTNGVALYEKLKVGVPDADRLVRPLVKLLSWKYDGGILVISYNLFTQLAGKETKRKQKCKNLHKQVSKILLDLPGLLILDEGHIPRNAATLLWKALSGIKTNRRIILSGTPFQNNFDELFNTLCLVRPTFAEGIRYSNRYKHNSRRGGKGNEAKRNFTSWIGSIRNEIGGLREVRAVIKPFVHVYKGTILQTALPGLRHTLVVLRPTELQKKILERVEEILKHVQEILERVKEAKNLFKRKREKEKKNALDFDRYVSMISIHPSLLKQLLKQLPDQKDINEVVSSIVSNEEIERIRLKPEEGVKTRFLMNLLKLSEALEERVIVFSQYLGPLRLIMEQLEYHFKWKEGEEILFMHGKCDIKQRQCSINVFNDPESKARVLLASIKACSEGINLIGGSRVVLLDMTWNPSVERQAICRAYRLGQKKVVYVYRLISSVIEGHKFNRQAGKDRVSELLFSSDEHQEQVCDIVEDKVLEEMLQHGTIKSMFEKIINEPKDSEFIEAFEDQEKISYKPLRMPCLGKRLMNVRNMFGDEEDIAIPQLVSNLGVFLEGGYLDTTKGWSPIFKSIGGIAILRFGYRDTLSFGVVLACFKPPTRPYTTQPHVRAPNNTIGQIESQNE</sequence>
<organism evidence="11 12">
    <name type="scientific">Gossypium aridum</name>
    <name type="common">American cotton</name>
    <name type="synonym">Erioxylum aridum</name>
    <dbReference type="NCBI Taxonomy" id="34290"/>
    <lineage>
        <taxon>Eukaryota</taxon>
        <taxon>Viridiplantae</taxon>
        <taxon>Streptophyta</taxon>
        <taxon>Embryophyta</taxon>
        <taxon>Tracheophyta</taxon>
        <taxon>Spermatophyta</taxon>
        <taxon>Magnoliopsida</taxon>
        <taxon>eudicotyledons</taxon>
        <taxon>Gunneridae</taxon>
        <taxon>Pentapetalae</taxon>
        <taxon>rosids</taxon>
        <taxon>malvids</taxon>
        <taxon>Malvales</taxon>
        <taxon>Malvaceae</taxon>
        <taxon>Malvoideae</taxon>
        <taxon>Gossypium</taxon>
    </lineage>
</organism>
<dbReference type="PROSITE" id="PS51192">
    <property type="entry name" value="HELICASE_ATP_BIND_1"/>
    <property type="match status" value="1"/>
</dbReference>
<dbReference type="InterPro" id="IPR049730">
    <property type="entry name" value="SNF2/RAD54-like_C"/>
</dbReference>
<feature type="compositionally biased region" description="Acidic residues" evidence="8">
    <location>
        <begin position="82"/>
        <end position="112"/>
    </location>
</feature>
<dbReference type="Proteomes" id="UP000593577">
    <property type="component" value="Unassembled WGS sequence"/>
</dbReference>
<comment type="caution">
    <text evidence="11">The sequence shown here is derived from an EMBL/GenBank/DDBJ whole genome shotgun (WGS) entry which is preliminary data.</text>
</comment>
<evidence type="ECO:0000313" key="12">
    <source>
        <dbReference type="Proteomes" id="UP000593577"/>
    </source>
</evidence>
<dbReference type="EMBL" id="JABFAA010000013">
    <property type="protein sequence ID" value="MBA0699305.1"/>
    <property type="molecule type" value="Genomic_DNA"/>
</dbReference>
<keyword evidence="4" id="KW-0347">Helicase</keyword>
<evidence type="ECO:0000256" key="6">
    <source>
        <dbReference type="ARBA" id="ARBA00023242"/>
    </source>
</evidence>
<evidence type="ECO:0000256" key="7">
    <source>
        <dbReference type="SAM" id="Coils"/>
    </source>
</evidence>
<name>A0A7J8YIA4_GOSAI</name>
<feature type="coiled-coil region" evidence="7">
    <location>
        <begin position="679"/>
        <end position="713"/>
    </location>
</feature>
<dbReference type="InterPro" id="IPR001650">
    <property type="entry name" value="Helicase_C-like"/>
</dbReference>